<feature type="transmembrane region" description="Helical" evidence="10">
    <location>
        <begin position="374"/>
        <end position="393"/>
    </location>
</feature>
<feature type="transmembrane region" description="Helical" evidence="10">
    <location>
        <begin position="200"/>
        <end position="220"/>
    </location>
</feature>
<dbReference type="GO" id="GO:0005886">
    <property type="term" value="C:plasma membrane"/>
    <property type="evidence" value="ECO:0007669"/>
    <property type="project" value="UniProtKB-SubCell"/>
</dbReference>
<organism evidence="11 12">
    <name type="scientific">Bombyx mandarina</name>
    <name type="common">Wild silk moth</name>
    <name type="synonym">Wild silkworm</name>
    <dbReference type="NCBI Taxonomy" id="7092"/>
    <lineage>
        <taxon>Eukaryota</taxon>
        <taxon>Metazoa</taxon>
        <taxon>Ecdysozoa</taxon>
        <taxon>Arthropoda</taxon>
        <taxon>Hexapoda</taxon>
        <taxon>Insecta</taxon>
        <taxon>Pterygota</taxon>
        <taxon>Neoptera</taxon>
        <taxon>Endopterygota</taxon>
        <taxon>Lepidoptera</taxon>
        <taxon>Glossata</taxon>
        <taxon>Ditrysia</taxon>
        <taxon>Bombycoidea</taxon>
        <taxon>Bombycidae</taxon>
        <taxon>Bombycinae</taxon>
        <taxon>Bombyx</taxon>
    </lineage>
</organism>
<accession>A0A6J2JMC2</accession>
<name>A0A6J2JMC2_BOMMA</name>
<evidence type="ECO:0000256" key="5">
    <source>
        <dbReference type="ARBA" id="ARBA00022725"/>
    </source>
</evidence>
<dbReference type="InterPro" id="IPR004117">
    <property type="entry name" value="7tm6_olfct_rcpt"/>
</dbReference>
<feature type="transmembrane region" description="Helical" evidence="10">
    <location>
        <begin position="59"/>
        <end position="85"/>
    </location>
</feature>
<dbReference type="PANTHER" id="PTHR21137">
    <property type="entry name" value="ODORANT RECEPTOR"/>
    <property type="match status" value="1"/>
</dbReference>
<dbReference type="GeneID" id="114243383"/>
<feature type="transmembrane region" description="Helical" evidence="10">
    <location>
        <begin position="284"/>
        <end position="305"/>
    </location>
</feature>
<gene>
    <name evidence="12" type="primary">LOC114243383</name>
</gene>
<dbReference type="OrthoDB" id="7383366at2759"/>
<keyword evidence="7 10" id="KW-0472">Membrane</keyword>
<evidence type="ECO:0000256" key="7">
    <source>
        <dbReference type="ARBA" id="ARBA00023136"/>
    </source>
</evidence>
<evidence type="ECO:0000313" key="12">
    <source>
        <dbReference type="RefSeq" id="XP_028030655.1"/>
    </source>
</evidence>
<keyword evidence="8 10" id="KW-0675">Receptor</keyword>
<dbReference type="GO" id="GO:0004984">
    <property type="term" value="F:olfactory receptor activity"/>
    <property type="evidence" value="ECO:0007669"/>
    <property type="project" value="InterPro"/>
</dbReference>
<dbReference type="AlphaFoldDB" id="A0A6J2JMC2"/>
<evidence type="ECO:0000256" key="2">
    <source>
        <dbReference type="ARBA" id="ARBA00022475"/>
    </source>
</evidence>
<comment type="similarity">
    <text evidence="10">Belongs to the insect chemoreceptor superfamily. Heteromeric odorant receptor channel (TC 1.A.69) family.</text>
</comment>
<evidence type="ECO:0000256" key="6">
    <source>
        <dbReference type="ARBA" id="ARBA00022989"/>
    </source>
</evidence>
<evidence type="ECO:0000256" key="3">
    <source>
        <dbReference type="ARBA" id="ARBA00022606"/>
    </source>
</evidence>
<evidence type="ECO:0000256" key="8">
    <source>
        <dbReference type="ARBA" id="ARBA00023170"/>
    </source>
</evidence>
<dbReference type="Pfam" id="PF02949">
    <property type="entry name" value="7tm_6"/>
    <property type="match status" value="1"/>
</dbReference>
<dbReference type="Proteomes" id="UP000504629">
    <property type="component" value="Unplaced"/>
</dbReference>
<dbReference type="GO" id="GO:0007165">
    <property type="term" value="P:signal transduction"/>
    <property type="evidence" value="ECO:0007669"/>
    <property type="project" value="UniProtKB-KW"/>
</dbReference>
<dbReference type="CTD" id="100307014"/>
<dbReference type="RefSeq" id="XP_028030655.1">
    <property type="nucleotide sequence ID" value="XM_028174854.1"/>
</dbReference>
<feature type="transmembrane region" description="Helical" evidence="10">
    <location>
        <begin position="29"/>
        <end position="53"/>
    </location>
</feature>
<keyword evidence="9 10" id="KW-0807">Transducer</keyword>
<evidence type="ECO:0000256" key="10">
    <source>
        <dbReference type="RuleBase" id="RU351113"/>
    </source>
</evidence>
<proteinExistence type="inferred from homology"/>
<keyword evidence="11" id="KW-1185">Reference proteome</keyword>
<feature type="transmembrane region" description="Helical" evidence="10">
    <location>
        <begin position="140"/>
        <end position="162"/>
    </location>
</feature>
<dbReference type="KEGG" id="bman:114243383"/>
<dbReference type="PANTHER" id="PTHR21137:SF35">
    <property type="entry name" value="ODORANT RECEPTOR 19A-RELATED"/>
    <property type="match status" value="1"/>
</dbReference>
<evidence type="ECO:0000256" key="1">
    <source>
        <dbReference type="ARBA" id="ARBA00004651"/>
    </source>
</evidence>
<feature type="transmembrane region" description="Helical" evidence="10">
    <location>
        <begin position="317"/>
        <end position="334"/>
    </location>
</feature>
<comment type="subcellular location">
    <subcellularLocation>
        <location evidence="1 10">Cell membrane</location>
        <topology evidence="1 10">Multi-pass membrane protein</topology>
    </subcellularLocation>
</comment>
<sequence>MADTFSAFHRVLSFAGISIFKETNWNSKFWFTVQIFNFIIGLLCFLFTSGFVISSSSDLLLFIQGACIWTTGVIMTITLGICLVFRIQFRDFLTEMAFRDAALDIPIVDYIFKVNNGKKMLQLKKLVVESQKDLLNYTSLLLKIYVTGVWLCATLYLCSPIYSMLVSEDKSLRLLAFDMWFPWSLADIKVYTLSFIFHAYAGYLCCIAYPGLQSTIILLVGQIIRQLRILNFILQHLNELVLEVNQQKDEKWQKSCTTVLSQCVKHYVKIKRFSNRLNVICRPFYLALILVAIILVCMCSVKIAISDKLSPDTIKYYVHEICFIFVVLMFCLLGQQVDDECASLELAVTEKWYIFNRAHKQNVRIFKMALSQRMPIYIFGTITLSLPTFTWFIKTGMSFFTLVMSVLEEQ</sequence>
<keyword evidence="6 10" id="KW-1133">Transmembrane helix</keyword>
<keyword evidence="2" id="KW-1003">Cell membrane</keyword>
<keyword evidence="4 10" id="KW-0812">Transmembrane</keyword>
<evidence type="ECO:0000256" key="9">
    <source>
        <dbReference type="ARBA" id="ARBA00023224"/>
    </source>
</evidence>
<evidence type="ECO:0000313" key="11">
    <source>
        <dbReference type="Proteomes" id="UP000504629"/>
    </source>
</evidence>
<protein>
    <recommendedName>
        <fullName evidence="10">Odorant receptor</fullName>
    </recommendedName>
</protein>
<dbReference type="GO" id="GO:0005549">
    <property type="term" value="F:odorant binding"/>
    <property type="evidence" value="ECO:0007669"/>
    <property type="project" value="InterPro"/>
</dbReference>
<evidence type="ECO:0000256" key="4">
    <source>
        <dbReference type="ARBA" id="ARBA00022692"/>
    </source>
</evidence>
<reference evidence="12" key="1">
    <citation type="submission" date="2025-08" db="UniProtKB">
        <authorList>
            <consortium name="RefSeq"/>
        </authorList>
    </citation>
    <scope>IDENTIFICATION</scope>
    <source>
        <tissue evidence="12">Silk gland</tissue>
    </source>
</reference>
<keyword evidence="3 10" id="KW-0716">Sensory transduction</keyword>
<keyword evidence="5 10" id="KW-0552">Olfaction</keyword>